<name>I6ZIS0_MYCWM</name>
<keyword evidence="1" id="KW-0436">Ligase</keyword>
<dbReference type="Gene3D" id="3.30.930.10">
    <property type="entry name" value="Bira Bifunctional Protein, Domain 2"/>
    <property type="match status" value="1"/>
</dbReference>
<dbReference type="Proteomes" id="UP000009005">
    <property type="component" value="Chromosome"/>
</dbReference>
<dbReference type="InterPro" id="IPR045864">
    <property type="entry name" value="aa-tRNA-synth_II/BPL/LPL"/>
</dbReference>
<protein>
    <submittedName>
        <fullName evidence="1">Phenylalanyl-tRNA synthetase subunit beta</fullName>
    </submittedName>
</protein>
<organism evidence="1 2">
    <name type="scientific">Mycoplasma wenyonii (strain Massachusetts)</name>
    <name type="common">Eperythrozoon wenyonii</name>
    <dbReference type="NCBI Taxonomy" id="1197325"/>
    <lineage>
        <taxon>Bacteria</taxon>
        <taxon>Bacillati</taxon>
        <taxon>Mycoplasmatota</taxon>
        <taxon>Mollicutes</taxon>
        <taxon>Mycoplasmataceae</taxon>
        <taxon>Mycoplasma</taxon>
    </lineage>
</organism>
<dbReference type="RefSeq" id="WP_014849805.1">
    <property type="nucleotide sequence ID" value="NC_018149.1"/>
</dbReference>
<dbReference type="EMBL" id="CP003703">
    <property type="protein sequence ID" value="AFN65095.1"/>
    <property type="molecule type" value="Genomic_DNA"/>
</dbReference>
<evidence type="ECO:0000313" key="1">
    <source>
        <dbReference type="EMBL" id="AFN65095.1"/>
    </source>
</evidence>
<dbReference type="STRING" id="1197325.WEN_01500"/>
<dbReference type="AlphaFoldDB" id="I6ZIS0"/>
<gene>
    <name evidence="1" type="ordered locus">WEN_01500</name>
</gene>
<reference evidence="1 2" key="1">
    <citation type="journal article" date="2012" name="J. Bacteriol.">
        <title>Complete genome sequence of Mycoplasma wenyonii strain Massachusetts.</title>
        <authorList>
            <person name="Dos Santos A.P."/>
            <person name="Guimaraes A.M."/>
            <person name="do Nascimento N.C."/>
            <person name="Sanmiguel P.J."/>
            <person name="Messick J.B."/>
        </authorList>
    </citation>
    <scope>NUCLEOTIDE SEQUENCE [LARGE SCALE GENOMIC DNA]</scope>
    <source>
        <strain evidence="1 2">Massachusetts</strain>
    </source>
</reference>
<sequence>MLLSDSLLHFFLPDLKKANLEELEAYLTSIQLEIVESWESPIKSPHPIKVLSASLADEQKYRYELCSLRTGNIFYTYSNLSELDINKVVFISKQSIPDGSVIEDREFLAFSDIFREKGSRSPKVTPISIDSTDPHFKEWLEFNFFFPTKFYRLKQIYKYCDFSTSWAVSQELSLPANIVPKKFENQTIEELFPESSSSNLLVSIFLQVLQLKTAPSYKEKLTLLLPYLFGEYQNYIFTPAGSKPRSKLTTQIKLRKLLPIFSELKEDWEEKVVKRLSQSHFTLKLSSFSVKKKDEWEVFWPPWYSTNTLPPISELLVKLIPLDQSPKKLGSSSSDNSLRECNSVELASETRQLTKLLTQLRTYLREKGFVECNSVKFTERESNFKSPSIVLTSNKEVSLRDNLHLSLTKVLLENLNQSNELYPIFELSYCPWTSVWKLGLAVITNFVKKEENSYNLFSLKKLVSELVSQLLGKEITFKEIPLEERYMPSWKASKIYSLVHIFETQEINVGEFLVFRDEQLELRKKELLSLNLNIWIEKTEK</sequence>
<dbReference type="KEGG" id="mwe:WEN_01500"/>
<accession>I6ZIS0</accession>
<dbReference type="GO" id="GO:0004812">
    <property type="term" value="F:aminoacyl-tRNA ligase activity"/>
    <property type="evidence" value="ECO:0007669"/>
    <property type="project" value="UniProtKB-KW"/>
</dbReference>
<proteinExistence type="predicted"/>
<evidence type="ECO:0000313" key="2">
    <source>
        <dbReference type="Proteomes" id="UP000009005"/>
    </source>
</evidence>
<dbReference type="OrthoDB" id="394453at2"/>
<dbReference type="SUPFAM" id="SSF55681">
    <property type="entry name" value="Class II aaRS and biotin synthetases"/>
    <property type="match status" value="1"/>
</dbReference>
<dbReference type="HOGENOM" id="CLU_500394_0_0_14"/>
<keyword evidence="2" id="KW-1185">Reference proteome</keyword>
<dbReference type="PATRIC" id="fig|1197325.3.peg.327"/>
<keyword evidence="1" id="KW-0030">Aminoacyl-tRNA synthetase</keyword>